<accession>A0A1G2CZ12</accession>
<evidence type="ECO:0000259" key="2">
    <source>
        <dbReference type="Pfam" id="PF13406"/>
    </source>
</evidence>
<comment type="caution">
    <text evidence="3">The sequence shown here is derived from an EMBL/GenBank/DDBJ whole genome shotgun (WGS) entry which is preliminary data.</text>
</comment>
<keyword evidence="1" id="KW-0175">Coiled coil</keyword>
<dbReference type="InterPro" id="IPR031304">
    <property type="entry name" value="SLT_2"/>
</dbReference>
<gene>
    <name evidence="3" type="ORF">A2845_03700</name>
</gene>
<reference evidence="3 4" key="1">
    <citation type="journal article" date="2016" name="Nat. Commun.">
        <title>Thousands of microbial genomes shed light on interconnected biogeochemical processes in an aquifer system.</title>
        <authorList>
            <person name="Anantharaman K."/>
            <person name="Brown C.T."/>
            <person name="Hug L.A."/>
            <person name="Sharon I."/>
            <person name="Castelle C.J."/>
            <person name="Probst A.J."/>
            <person name="Thomas B.C."/>
            <person name="Singh A."/>
            <person name="Wilkins M.J."/>
            <person name="Karaoz U."/>
            <person name="Brodie E.L."/>
            <person name="Williams K.H."/>
            <person name="Hubbard S.S."/>
            <person name="Banfield J.F."/>
        </authorList>
    </citation>
    <scope>NUCLEOTIDE SEQUENCE [LARGE SCALE GENOMIC DNA]</scope>
</reference>
<proteinExistence type="predicted"/>
<name>A0A1G2CZ12_9BACT</name>
<feature type="coiled-coil region" evidence="1">
    <location>
        <begin position="177"/>
        <end position="207"/>
    </location>
</feature>
<evidence type="ECO:0000256" key="1">
    <source>
        <dbReference type="SAM" id="Coils"/>
    </source>
</evidence>
<feature type="domain" description="Transglycosylase SLT" evidence="2">
    <location>
        <begin position="279"/>
        <end position="421"/>
    </location>
</feature>
<dbReference type="SUPFAM" id="SSF53955">
    <property type="entry name" value="Lysozyme-like"/>
    <property type="match status" value="1"/>
</dbReference>
<dbReference type="AlphaFoldDB" id="A0A1G2CZ12"/>
<dbReference type="Gene3D" id="1.10.530.10">
    <property type="match status" value="1"/>
</dbReference>
<dbReference type="Pfam" id="PF13406">
    <property type="entry name" value="SLT_2"/>
    <property type="match status" value="1"/>
</dbReference>
<dbReference type="EMBL" id="MHLI01000006">
    <property type="protein sequence ID" value="OGZ05881.1"/>
    <property type="molecule type" value="Genomic_DNA"/>
</dbReference>
<dbReference type="Proteomes" id="UP000177122">
    <property type="component" value="Unassembled WGS sequence"/>
</dbReference>
<protein>
    <recommendedName>
        <fullName evidence="2">Transglycosylase SLT domain-containing protein</fullName>
    </recommendedName>
</protein>
<dbReference type="Gene3D" id="6.10.250.3150">
    <property type="match status" value="1"/>
</dbReference>
<sequence>MSNTPIISRHQYMSILARLALALLCTPMFILAFADTVTAQTGLSVASADKEILLQNELDSVNQEIAGLNNTIGGLKSVGTSLTGDIKLLKANTDRLNVLIKRQSALVAQLGVGIVEKSRTVKNLGLRIDREKQSLAQLVRKTNEIDQTSLPEMLLSGDDLSDFFLDLDSFDAIRAGLKDSTDTLRGAKEENQAAQDALETKQQQEMDAKAGLERSKSIVQSNEAEKNRLLKITKNKEAGYAKVLADRKKRAAEIRAALFALRDSGEISFGKAYDYAVVVSGQTGIRPAFLLAIFMQESSFGKNQGSCVLKNKATGAGISVTTGNTKQKVMNPTRDVPPFLSITAQLGRDPYNTRVSCPQEVGWGGAMGAAQFIPSTWVMFEKRITKALGTDAADPWNARDAFMAAGMYLSDLGAKSGSYTAERNAACRYFSGSKCAASSWAATYGSQVMTKAESIQTSMIDPLNS</sequence>
<dbReference type="InterPro" id="IPR023346">
    <property type="entry name" value="Lysozyme-like_dom_sf"/>
</dbReference>
<organism evidence="3 4">
    <name type="scientific">Candidatus Lloydbacteria bacterium RIFCSPHIGHO2_01_FULL_49_22</name>
    <dbReference type="NCBI Taxonomy" id="1798658"/>
    <lineage>
        <taxon>Bacteria</taxon>
        <taxon>Candidatus Lloydiibacteriota</taxon>
    </lineage>
</organism>
<evidence type="ECO:0000313" key="4">
    <source>
        <dbReference type="Proteomes" id="UP000177122"/>
    </source>
</evidence>
<evidence type="ECO:0000313" key="3">
    <source>
        <dbReference type="EMBL" id="OGZ05881.1"/>
    </source>
</evidence>